<dbReference type="InterPro" id="IPR000182">
    <property type="entry name" value="GNAT_dom"/>
</dbReference>
<keyword evidence="2" id="KW-0808">Transferase</keyword>
<dbReference type="Proteomes" id="UP000316331">
    <property type="component" value="Unassembled WGS sequence"/>
</dbReference>
<keyword evidence="3" id="KW-1185">Reference proteome</keyword>
<evidence type="ECO:0000259" key="1">
    <source>
        <dbReference type="PROSITE" id="PS51186"/>
    </source>
</evidence>
<accession>A0A543FEW8</accession>
<dbReference type="AlphaFoldDB" id="A0A543FEW8"/>
<dbReference type="PROSITE" id="PS51186">
    <property type="entry name" value="GNAT"/>
    <property type="match status" value="1"/>
</dbReference>
<protein>
    <submittedName>
        <fullName evidence="2">Diamine N-acetyltransferase</fullName>
    </submittedName>
</protein>
<dbReference type="CDD" id="cd04301">
    <property type="entry name" value="NAT_SF"/>
    <property type="match status" value="1"/>
</dbReference>
<comment type="caution">
    <text evidence="2">The sequence shown here is derived from an EMBL/GenBank/DDBJ whole genome shotgun (WGS) entry which is preliminary data.</text>
</comment>
<dbReference type="Gene3D" id="3.40.630.30">
    <property type="match status" value="1"/>
</dbReference>
<evidence type="ECO:0000313" key="2">
    <source>
        <dbReference type="EMBL" id="TQM32397.1"/>
    </source>
</evidence>
<dbReference type="GO" id="GO:0016747">
    <property type="term" value="F:acyltransferase activity, transferring groups other than amino-acyl groups"/>
    <property type="evidence" value="ECO:0007669"/>
    <property type="project" value="InterPro"/>
</dbReference>
<feature type="domain" description="N-acetyltransferase" evidence="1">
    <location>
        <begin position="18"/>
        <end position="163"/>
    </location>
</feature>
<dbReference type="EMBL" id="VFPG01000001">
    <property type="protein sequence ID" value="TQM32397.1"/>
    <property type="molecule type" value="Genomic_DNA"/>
</dbReference>
<evidence type="ECO:0000313" key="3">
    <source>
        <dbReference type="Proteomes" id="UP000316331"/>
    </source>
</evidence>
<gene>
    <name evidence="2" type="ORF">FB390_4076</name>
</gene>
<reference evidence="2 3" key="1">
    <citation type="submission" date="2019-06" db="EMBL/GenBank/DDBJ databases">
        <title>Sequencing the genomes of 1000 actinobacteria strains.</title>
        <authorList>
            <person name="Klenk H.-P."/>
        </authorList>
    </citation>
    <scope>NUCLEOTIDE SEQUENCE [LARGE SCALE GENOMIC DNA]</scope>
    <source>
        <strain evidence="2 3">DSM 103495</strain>
    </source>
</reference>
<dbReference type="Pfam" id="PF00583">
    <property type="entry name" value="Acetyltransf_1"/>
    <property type="match status" value="1"/>
</dbReference>
<dbReference type="SUPFAM" id="SSF55729">
    <property type="entry name" value="Acyl-CoA N-acyltransferases (Nat)"/>
    <property type="match status" value="1"/>
</dbReference>
<organism evidence="2 3">
    <name type="scientific">Nocardia bhagyanarayanae</name>
    <dbReference type="NCBI Taxonomy" id="1215925"/>
    <lineage>
        <taxon>Bacteria</taxon>
        <taxon>Bacillati</taxon>
        <taxon>Actinomycetota</taxon>
        <taxon>Actinomycetes</taxon>
        <taxon>Mycobacteriales</taxon>
        <taxon>Nocardiaceae</taxon>
        <taxon>Nocardia</taxon>
    </lineage>
</organism>
<dbReference type="InterPro" id="IPR016181">
    <property type="entry name" value="Acyl_CoA_acyltransferase"/>
</dbReference>
<proteinExistence type="predicted"/>
<name>A0A543FEW8_9NOCA</name>
<sequence length="163" mass="17963">MVGYEERVSPSAVAEQTVELRKITAETVYEVCKLSETLSPEQRKMVADNGISIAEAHFADAAWFRGIYSGDEPVGFLMLDLGMDPDEPGVSLWRFMIAGPHQGKGYGRRAIESLVAHLKARGTNTLYTSYGRGPGSPEGFYRSLGFEPTGELVDDETEAVLRW</sequence>